<gene>
    <name evidence="3" type="ORF">LshimejAT787_0207820</name>
</gene>
<name>A0A9P3UJ87_LYOSH</name>
<dbReference type="OrthoDB" id="3244253at2759"/>
<feature type="region of interest" description="Disordered" evidence="1">
    <location>
        <begin position="233"/>
        <end position="261"/>
    </location>
</feature>
<proteinExistence type="predicted"/>
<dbReference type="EMBL" id="BRPK01000002">
    <property type="protein sequence ID" value="GLB35217.1"/>
    <property type="molecule type" value="Genomic_DNA"/>
</dbReference>
<feature type="region of interest" description="Disordered" evidence="1">
    <location>
        <begin position="96"/>
        <end position="128"/>
    </location>
</feature>
<keyword evidence="2" id="KW-0472">Membrane</keyword>
<evidence type="ECO:0000313" key="3">
    <source>
        <dbReference type="EMBL" id="GLB35217.1"/>
    </source>
</evidence>
<dbReference type="Proteomes" id="UP001063166">
    <property type="component" value="Unassembled WGS sequence"/>
</dbReference>
<comment type="caution">
    <text evidence="3">The sequence shown here is derived from an EMBL/GenBank/DDBJ whole genome shotgun (WGS) entry which is preliminary data.</text>
</comment>
<protein>
    <submittedName>
        <fullName evidence="3">Uncharacterized protein</fullName>
    </submittedName>
</protein>
<accession>A0A9P3UJ87</accession>
<feature type="transmembrane region" description="Helical" evidence="2">
    <location>
        <begin position="15"/>
        <end position="40"/>
    </location>
</feature>
<feature type="compositionally biased region" description="Polar residues" evidence="1">
    <location>
        <begin position="235"/>
        <end position="252"/>
    </location>
</feature>
<reference evidence="3" key="1">
    <citation type="submission" date="2022-07" db="EMBL/GenBank/DDBJ databases">
        <title>The genome of Lyophyllum shimeji provides insight into the initial evolution of ectomycorrhizal fungal genome.</title>
        <authorList>
            <person name="Kobayashi Y."/>
            <person name="Shibata T."/>
            <person name="Hirakawa H."/>
            <person name="Shigenobu S."/>
            <person name="Nishiyama T."/>
            <person name="Yamada A."/>
            <person name="Hasebe M."/>
            <person name="Kawaguchi M."/>
        </authorList>
    </citation>
    <scope>NUCLEOTIDE SEQUENCE</scope>
    <source>
        <strain evidence="3">AT787</strain>
    </source>
</reference>
<keyword evidence="2" id="KW-0812">Transmembrane</keyword>
<evidence type="ECO:0000313" key="4">
    <source>
        <dbReference type="Proteomes" id="UP001063166"/>
    </source>
</evidence>
<evidence type="ECO:0000256" key="1">
    <source>
        <dbReference type="SAM" id="MobiDB-lite"/>
    </source>
</evidence>
<sequence length="261" mass="28107">MYTRSVEATTGAESAIPVAAIAGGLVAGSLLALFICLAWMRWRKLPKRIRLHHWKEIQAAHRTKLRTVQDTGRKSYILTYQPLVARPVDRKVKFAGGDKTEANRLQKGHPSRLAEGKNAPSLDSFPEVSKPMPLRSATVSAQLPPLRGLREKVHITGDVITSPPRIPHKPSTVSSASMYSTASGEEHYVRVPPNLILAATGSLSTGGGGERRSVASSTWSFLSRVAHGVHGSMYRHSQTSNQSAYSVASRDSSGAPVGLAV</sequence>
<dbReference type="AlphaFoldDB" id="A0A9P3UJ87"/>
<evidence type="ECO:0000256" key="2">
    <source>
        <dbReference type="SAM" id="Phobius"/>
    </source>
</evidence>
<keyword evidence="4" id="KW-1185">Reference proteome</keyword>
<keyword evidence="2" id="KW-1133">Transmembrane helix</keyword>
<organism evidence="3 4">
    <name type="scientific">Lyophyllum shimeji</name>
    <name type="common">Hon-shimeji</name>
    <name type="synonym">Tricholoma shimeji</name>
    <dbReference type="NCBI Taxonomy" id="47721"/>
    <lineage>
        <taxon>Eukaryota</taxon>
        <taxon>Fungi</taxon>
        <taxon>Dikarya</taxon>
        <taxon>Basidiomycota</taxon>
        <taxon>Agaricomycotina</taxon>
        <taxon>Agaricomycetes</taxon>
        <taxon>Agaricomycetidae</taxon>
        <taxon>Agaricales</taxon>
        <taxon>Tricholomatineae</taxon>
        <taxon>Lyophyllaceae</taxon>
        <taxon>Lyophyllum</taxon>
    </lineage>
</organism>